<protein>
    <submittedName>
        <fullName evidence="4">Rab GTPase 7</fullName>
    </submittedName>
</protein>
<reference evidence="4" key="1">
    <citation type="submission" date="2010-05" db="EMBL/GenBank/DDBJ databases">
        <title>EoRab7 gene of Euplotes octocarinatus.</title>
        <authorList>
            <person name="Li J."/>
            <person name="Nie Y."/>
            <person name="Liang A."/>
            <person name="Wang W."/>
        </authorList>
    </citation>
    <scope>NUCLEOTIDE SEQUENCE</scope>
</reference>
<dbReference type="InterPro" id="IPR001806">
    <property type="entry name" value="Small_GTPase"/>
</dbReference>
<dbReference type="PRINTS" id="PR00449">
    <property type="entry name" value="RASTRNSFRMNG"/>
</dbReference>
<sequence length="217" mass="24062">MLKILIIGDVACGKTSILNQFVLKKFESTYSATVACEFALKIIKIEDISIRLHLWDIAGQDRLGGISKLFCRDAAGALVVTDIKDSKTLENAITWKEQVDAHLESEGESIPMVLAVNKYDLIEQQEKEGKAIEETMTQAFLDDFCSKNGFVGCFRTSAKTGGNVTNAFSLLVRQVLKQKAEKESNENNEDDYANLRKQSIQLSASKAVKKEKKKGCC</sequence>
<dbReference type="InterPro" id="IPR027417">
    <property type="entry name" value="P-loop_NTPase"/>
</dbReference>
<dbReference type="SUPFAM" id="SSF52540">
    <property type="entry name" value="P-loop containing nucleoside triphosphate hydrolases"/>
    <property type="match status" value="1"/>
</dbReference>
<dbReference type="GO" id="GO:0090385">
    <property type="term" value="P:phagosome-lysosome fusion"/>
    <property type="evidence" value="ECO:0007669"/>
    <property type="project" value="TreeGrafter"/>
</dbReference>
<dbReference type="EMBL" id="HM371137">
    <property type="protein sequence ID" value="ADN96604.1"/>
    <property type="molecule type" value="Genomic_DNA"/>
</dbReference>
<dbReference type="SMART" id="SM00173">
    <property type="entry name" value="RAS"/>
    <property type="match status" value="1"/>
</dbReference>
<dbReference type="PROSITE" id="PS51421">
    <property type="entry name" value="RAS"/>
    <property type="match status" value="1"/>
</dbReference>
<dbReference type="NCBIfam" id="TIGR00231">
    <property type="entry name" value="small_GTP"/>
    <property type="match status" value="1"/>
</dbReference>
<evidence type="ECO:0000313" key="4">
    <source>
        <dbReference type="EMBL" id="ADN96604.1"/>
    </source>
</evidence>
<dbReference type="AlphaFoldDB" id="E2GMZ5"/>
<dbReference type="GO" id="GO:0005770">
    <property type="term" value="C:late endosome"/>
    <property type="evidence" value="ECO:0007669"/>
    <property type="project" value="TreeGrafter"/>
</dbReference>
<dbReference type="SMART" id="SM00176">
    <property type="entry name" value="RAN"/>
    <property type="match status" value="1"/>
</dbReference>
<dbReference type="Gene3D" id="3.40.50.300">
    <property type="entry name" value="P-loop containing nucleotide triphosphate hydrolases"/>
    <property type="match status" value="1"/>
</dbReference>
<dbReference type="SMART" id="SM00175">
    <property type="entry name" value="RAB"/>
    <property type="match status" value="1"/>
</dbReference>
<gene>
    <name evidence="4" type="primary">Rab7</name>
</gene>
<evidence type="ECO:0000256" key="2">
    <source>
        <dbReference type="ARBA" id="ARBA00022741"/>
    </source>
</evidence>
<dbReference type="GO" id="GO:0003924">
    <property type="term" value="F:GTPase activity"/>
    <property type="evidence" value="ECO:0007669"/>
    <property type="project" value="InterPro"/>
</dbReference>
<dbReference type="GO" id="GO:0005764">
    <property type="term" value="C:lysosome"/>
    <property type="evidence" value="ECO:0007669"/>
    <property type="project" value="TreeGrafter"/>
</dbReference>
<dbReference type="GO" id="GO:0045335">
    <property type="term" value="C:phagocytic vesicle"/>
    <property type="evidence" value="ECO:0007669"/>
    <property type="project" value="TreeGrafter"/>
</dbReference>
<dbReference type="PANTHER" id="PTHR47981">
    <property type="entry name" value="RAB FAMILY"/>
    <property type="match status" value="1"/>
</dbReference>
<dbReference type="Pfam" id="PF00071">
    <property type="entry name" value="Ras"/>
    <property type="match status" value="1"/>
</dbReference>
<evidence type="ECO:0000256" key="3">
    <source>
        <dbReference type="ARBA" id="ARBA00023134"/>
    </source>
</evidence>
<dbReference type="PANTHER" id="PTHR47981:SF20">
    <property type="entry name" value="RAS-RELATED PROTEIN RAB-7A"/>
    <property type="match status" value="1"/>
</dbReference>
<keyword evidence="2" id="KW-0547">Nucleotide-binding</keyword>
<name>E2GMZ5_EUPOC</name>
<dbReference type="GO" id="GO:0005525">
    <property type="term" value="F:GTP binding"/>
    <property type="evidence" value="ECO:0007669"/>
    <property type="project" value="UniProtKB-KW"/>
</dbReference>
<dbReference type="SMART" id="SM00174">
    <property type="entry name" value="RHO"/>
    <property type="match status" value="1"/>
</dbReference>
<accession>E2GMZ5</accession>
<dbReference type="PROSITE" id="PS51419">
    <property type="entry name" value="RAB"/>
    <property type="match status" value="1"/>
</dbReference>
<comment type="similarity">
    <text evidence="1">Belongs to the small GTPase superfamily. Rab family.</text>
</comment>
<dbReference type="InterPro" id="IPR005225">
    <property type="entry name" value="Small_GTP-bd"/>
</dbReference>
<proteinExistence type="inferred from homology"/>
<keyword evidence="3" id="KW-0342">GTP-binding</keyword>
<dbReference type="GO" id="GO:0008333">
    <property type="term" value="P:endosome to lysosome transport"/>
    <property type="evidence" value="ECO:0007669"/>
    <property type="project" value="TreeGrafter"/>
</dbReference>
<organism evidence="4">
    <name type="scientific">Euplotoides octocarinatus</name>
    <name type="common">Freshwater ciliate</name>
    <name type="synonym">Euplotes octocarinatus</name>
    <dbReference type="NCBI Taxonomy" id="2716877"/>
    <lineage>
        <taxon>Eukaryota</taxon>
        <taxon>Sar</taxon>
        <taxon>Alveolata</taxon>
        <taxon>Ciliophora</taxon>
        <taxon>Intramacronucleata</taxon>
        <taxon>Spirotrichea</taxon>
        <taxon>Hypotrichia</taxon>
        <taxon>Euplotida</taxon>
        <taxon>Euplotidae</taxon>
        <taxon>Euplotes</taxon>
    </lineage>
</organism>
<evidence type="ECO:0000256" key="1">
    <source>
        <dbReference type="ARBA" id="ARBA00006270"/>
    </source>
</evidence>
<dbReference type="FunFam" id="3.40.50.300:FF:001800">
    <property type="entry name" value="Rab family GTPase"/>
    <property type="match status" value="1"/>
</dbReference>